<sequence>MSRILITGAAGFIGSHLAKKLISQGHEIIGVDNINDYYDPKLKEDRLKSIGDNNFTFYKVTLEDADKLEEIFKQQHPDVVVRLSTKFYGLVGIFYFLTFYIITFSPFLV</sequence>
<dbReference type="EC" id="5.1.3.2" evidence="4"/>
<name>A0A6N3DN90_STASI</name>
<keyword evidence="2" id="KW-1133">Transmembrane helix</keyword>
<reference evidence="4" key="1">
    <citation type="submission" date="2019-11" db="EMBL/GenBank/DDBJ databases">
        <authorList>
            <person name="Feng L."/>
        </authorList>
    </citation>
    <scope>NUCLEOTIDE SEQUENCE</scope>
    <source>
        <strain evidence="4">SsimulansLFYP27</strain>
    </source>
</reference>
<protein>
    <submittedName>
        <fullName evidence="4">UDP-glucose 4-epimerase</fullName>
        <ecNumber evidence="4">5.1.3.2</ecNumber>
    </submittedName>
</protein>
<accession>A0A6N3DN90</accession>
<evidence type="ECO:0000313" key="4">
    <source>
        <dbReference type="EMBL" id="VYU28291.1"/>
    </source>
</evidence>
<keyword evidence="4" id="KW-0413">Isomerase</keyword>
<dbReference type="Gene3D" id="3.40.50.720">
    <property type="entry name" value="NAD(P)-binding Rossmann-like Domain"/>
    <property type="match status" value="1"/>
</dbReference>
<dbReference type="SUPFAM" id="SSF51735">
    <property type="entry name" value="NAD(P)-binding Rossmann-fold domains"/>
    <property type="match status" value="1"/>
</dbReference>
<dbReference type="GO" id="GO:0003978">
    <property type="term" value="F:UDP-glucose 4-epimerase activity"/>
    <property type="evidence" value="ECO:0007669"/>
    <property type="project" value="UniProtKB-EC"/>
</dbReference>
<feature type="transmembrane region" description="Helical" evidence="2">
    <location>
        <begin position="87"/>
        <end position="108"/>
    </location>
</feature>
<dbReference type="PANTHER" id="PTHR43000">
    <property type="entry name" value="DTDP-D-GLUCOSE 4,6-DEHYDRATASE-RELATED"/>
    <property type="match status" value="1"/>
</dbReference>
<feature type="domain" description="NAD-dependent epimerase/dehydratase" evidence="3">
    <location>
        <begin position="4"/>
        <end position="83"/>
    </location>
</feature>
<keyword evidence="2" id="KW-0472">Membrane</keyword>
<comment type="similarity">
    <text evidence="1">Belongs to the NAD(P)-dependent epimerase/dehydratase family.</text>
</comment>
<dbReference type="Pfam" id="PF01370">
    <property type="entry name" value="Epimerase"/>
    <property type="match status" value="1"/>
</dbReference>
<dbReference type="InterPro" id="IPR036291">
    <property type="entry name" value="NAD(P)-bd_dom_sf"/>
</dbReference>
<dbReference type="InterPro" id="IPR001509">
    <property type="entry name" value="Epimerase_deHydtase"/>
</dbReference>
<dbReference type="AlphaFoldDB" id="A0A6N3DN90"/>
<organism evidence="4">
    <name type="scientific">Staphylococcus simulans</name>
    <dbReference type="NCBI Taxonomy" id="1286"/>
    <lineage>
        <taxon>Bacteria</taxon>
        <taxon>Bacillati</taxon>
        <taxon>Bacillota</taxon>
        <taxon>Bacilli</taxon>
        <taxon>Bacillales</taxon>
        <taxon>Staphylococcaceae</taxon>
        <taxon>Staphylococcus</taxon>
    </lineage>
</organism>
<proteinExistence type="inferred from homology"/>
<evidence type="ECO:0000256" key="2">
    <source>
        <dbReference type="SAM" id="Phobius"/>
    </source>
</evidence>
<dbReference type="EMBL" id="CACRUO010000045">
    <property type="protein sequence ID" value="VYU28291.1"/>
    <property type="molecule type" value="Genomic_DNA"/>
</dbReference>
<evidence type="ECO:0000256" key="1">
    <source>
        <dbReference type="ARBA" id="ARBA00007637"/>
    </source>
</evidence>
<evidence type="ECO:0000259" key="3">
    <source>
        <dbReference type="Pfam" id="PF01370"/>
    </source>
</evidence>
<keyword evidence="2" id="KW-0812">Transmembrane</keyword>
<gene>
    <name evidence="4" type="ORF">SSLFYP27_00078</name>
</gene>
<dbReference type="RefSeq" id="WP_156666844.1">
    <property type="nucleotide sequence ID" value="NZ_CACRUO010000045.1"/>
</dbReference>